<sequence length="301" mass="35118">MKTIIFFFFSFLMFITGIYAQQAYLFVYVPYQESGKIMDDSISFLSEEGILTQNLLITNGTYSCFYYFYDNSIKYKQDSAKPIDLTPVIVKEYDSAGQHYGQMKLTHPALVKQVDTSCVVYKNLREQKLYFEYSSRIAYGAIKKFFSDTLFPMKWTLIPEEKKFGNLLCKKATTFFRNREITVWYCPDIPISDGPWKLGGLPGPIVCWEQPADKALLLQSMHVVPDFPENLVSQWHELNSTHIPYYPSYRRMLDETAKKTKLLWQQEKSNCVSCQNTNSAKLTQTLTFYNPYEGIKYVFDL</sequence>
<proteinExistence type="predicted"/>
<evidence type="ECO:0000313" key="1">
    <source>
        <dbReference type="EMBL" id="SFV31299.1"/>
    </source>
</evidence>
<dbReference type="RefSeq" id="WP_092458622.1">
    <property type="nucleotide sequence ID" value="NZ_FPCJ01000001.1"/>
</dbReference>
<keyword evidence="2" id="KW-1185">Reference proteome</keyword>
<dbReference type="OrthoDB" id="1440774at2"/>
<dbReference type="InterPro" id="IPR005901">
    <property type="entry name" value="GLPGLI"/>
</dbReference>
<accession>A0A1I7N9H0</accession>
<name>A0A1I7N9H0_9BACT</name>
<dbReference type="STRING" id="1393122.SAMN05660895_1035"/>
<dbReference type="AlphaFoldDB" id="A0A1I7N9H0"/>
<dbReference type="NCBIfam" id="TIGR01200">
    <property type="entry name" value="GLPGLI"/>
    <property type="match status" value="1"/>
</dbReference>
<organism evidence="1 2">
    <name type="scientific">Thermoflavifilum thermophilum</name>
    <dbReference type="NCBI Taxonomy" id="1393122"/>
    <lineage>
        <taxon>Bacteria</taxon>
        <taxon>Pseudomonadati</taxon>
        <taxon>Bacteroidota</taxon>
        <taxon>Chitinophagia</taxon>
        <taxon>Chitinophagales</taxon>
        <taxon>Chitinophagaceae</taxon>
        <taxon>Thermoflavifilum</taxon>
    </lineage>
</organism>
<reference evidence="2" key="1">
    <citation type="submission" date="2016-10" db="EMBL/GenBank/DDBJ databases">
        <authorList>
            <person name="Varghese N."/>
            <person name="Submissions S."/>
        </authorList>
    </citation>
    <scope>NUCLEOTIDE SEQUENCE [LARGE SCALE GENOMIC DNA]</scope>
    <source>
        <strain evidence="2">DSM 14807</strain>
    </source>
</reference>
<dbReference type="Proteomes" id="UP000199537">
    <property type="component" value="Unassembled WGS sequence"/>
</dbReference>
<protein>
    <submittedName>
        <fullName evidence="1">GLPGLI family protein</fullName>
    </submittedName>
</protein>
<gene>
    <name evidence="1" type="ORF">SAMN05660895_1035</name>
</gene>
<dbReference type="EMBL" id="FPCJ01000001">
    <property type="protein sequence ID" value="SFV31299.1"/>
    <property type="molecule type" value="Genomic_DNA"/>
</dbReference>
<evidence type="ECO:0000313" key="2">
    <source>
        <dbReference type="Proteomes" id="UP000199537"/>
    </source>
</evidence>
<dbReference type="Pfam" id="PF09697">
    <property type="entry name" value="Porph_ging"/>
    <property type="match status" value="1"/>
</dbReference>